<accession>A0ABQ7GV51</accession>
<dbReference type="SUPFAM" id="SSF56300">
    <property type="entry name" value="Metallo-dependent phosphatases"/>
    <property type="match status" value="1"/>
</dbReference>
<dbReference type="PANTHER" id="PTHR11575">
    <property type="entry name" value="5'-NUCLEOTIDASE-RELATED"/>
    <property type="match status" value="1"/>
</dbReference>
<gene>
    <name evidence="1" type="ORF">DUNSADRAFT_2766</name>
</gene>
<evidence type="ECO:0000313" key="1">
    <source>
        <dbReference type="EMBL" id="KAF5838496.1"/>
    </source>
</evidence>
<dbReference type="InterPro" id="IPR006179">
    <property type="entry name" value="5_nucleotidase/apyrase"/>
</dbReference>
<sequence length="178" mass="19300">MRADGCQVVILLSHVGYTADIATAEGIPGIDLIVGGHSHSLLWGDGKHEGPSLDHDNPSTPSDYVWGSYPTWVSSKVQDKKVPVVQAGWGSRYAGVMQIWMKPDNPGQIESITGWPVLLGGPRSDNPVAEAAGRMMKAFCCPQVPYPVGDWHPAAVTSRQHPEWRHPWKAPGQKEASC</sequence>
<keyword evidence="2" id="KW-1185">Reference proteome</keyword>
<evidence type="ECO:0000313" key="2">
    <source>
        <dbReference type="Proteomes" id="UP000815325"/>
    </source>
</evidence>
<organism evidence="1 2">
    <name type="scientific">Dunaliella salina</name>
    <name type="common">Green alga</name>
    <name type="synonym">Protococcus salinus</name>
    <dbReference type="NCBI Taxonomy" id="3046"/>
    <lineage>
        <taxon>Eukaryota</taxon>
        <taxon>Viridiplantae</taxon>
        <taxon>Chlorophyta</taxon>
        <taxon>core chlorophytes</taxon>
        <taxon>Chlorophyceae</taxon>
        <taxon>CS clade</taxon>
        <taxon>Chlamydomonadales</taxon>
        <taxon>Dunaliellaceae</taxon>
        <taxon>Dunaliella</taxon>
    </lineage>
</organism>
<name>A0ABQ7GV51_DUNSA</name>
<protein>
    <submittedName>
        <fullName evidence="1">Metallo-dependent phosphatase-like protein</fullName>
    </submittedName>
</protein>
<reference evidence="1" key="1">
    <citation type="submission" date="2017-08" db="EMBL/GenBank/DDBJ databases">
        <authorList>
            <person name="Polle J.E."/>
            <person name="Barry K."/>
            <person name="Cushman J."/>
            <person name="Schmutz J."/>
            <person name="Tran D."/>
            <person name="Hathwaick L.T."/>
            <person name="Yim W.C."/>
            <person name="Jenkins J."/>
            <person name="Mckie-Krisberg Z.M."/>
            <person name="Prochnik S."/>
            <person name="Lindquist E."/>
            <person name="Dockter R.B."/>
            <person name="Adam C."/>
            <person name="Molina H."/>
            <person name="Bunkerborg J."/>
            <person name="Jin E."/>
            <person name="Buchheim M."/>
            <person name="Magnuson J."/>
        </authorList>
    </citation>
    <scope>NUCLEOTIDE SEQUENCE</scope>
    <source>
        <strain evidence="1">CCAP 19/18</strain>
    </source>
</reference>
<dbReference type="InterPro" id="IPR029052">
    <property type="entry name" value="Metallo-depent_PP-like"/>
</dbReference>
<dbReference type="PRINTS" id="PR01607">
    <property type="entry name" value="APYRASEFAMLY"/>
</dbReference>
<dbReference type="PANTHER" id="PTHR11575:SF24">
    <property type="entry name" value="5'-NUCLEOTIDASE"/>
    <property type="match status" value="1"/>
</dbReference>
<dbReference type="Proteomes" id="UP000815325">
    <property type="component" value="Unassembled WGS sequence"/>
</dbReference>
<dbReference type="EMBL" id="MU069576">
    <property type="protein sequence ID" value="KAF5838496.1"/>
    <property type="molecule type" value="Genomic_DNA"/>
</dbReference>
<comment type="caution">
    <text evidence="1">The sequence shown here is derived from an EMBL/GenBank/DDBJ whole genome shotgun (WGS) entry which is preliminary data.</text>
</comment>
<proteinExistence type="predicted"/>
<dbReference type="Gene3D" id="3.60.21.10">
    <property type="match status" value="1"/>
</dbReference>